<accession>A0A7L9WM25</accession>
<keyword evidence="2" id="KW-1185">Reference proteome</keyword>
<dbReference type="Proteomes" id="UP000594118">
    <property type="component" value="Chromosome"/>
</dbReference>
<evidence type="ECO:0000313" key="1">
    <source>
        <dbReference type="EMBL" id="QOL80426.1"/>
    </source>
</evidence>
<dbReference type="KEGG" id="pshq:F3W81_06125"/>
<dbReference type="InterPro" id="IPR009363">
    <property type="entry name" value="Phage_Mu_Gp16"/>
</dbReference>
<gene>
    <name evidence="1" type="ORF">F3W81_06125</name>
</gene>
<sequence length="150" mass="16290">MSAASLRKLVHVGCKQLGLDQDTRRDLQLVATGKASMSDMSEADLAKVVSALKTKGFKAQTSGKRKAAPRKDVRYCHVLWRLLHQAGEAQVGGAKGLNAFLRSQFEGKWGHVPMDIDVMTEATQISDVIEALKAWCRRAGIPTEAKGSAK</sequence>
<reference evidence="1 2" key="1">
    <citation type="submission" date="2019-10" db="EMBL/GenBank/DDBJ databases">
        <title>Pseudopuniceibacterium sp. HQ09 islated from Antarctica.</title>
        <authorList>
            <person name="Liao L."/>
            <person name="Su S."/>
            <person name="Chen B."/>
            <person name="Yu Y."/>
        </authorList>
    </citation>
    <scope>NUCLEOTIDE SEQUENCE [LARGE SCALE GENOMIC DNA]</scope>
    <source>
        <strain evidence="1 2">HQ09</strain>
    </source>
</reference>
<dbReference type="AlphaFoldDB" id="A0A7L9WM25"/>
<name>A0A7L9WM25_9RHOB</name>
<proteinExistence type="predicted"/>
<dbReference type="EMBL" id="CP045201">
    <property type="protein sequence ID" value="QOL80426.1"/>
    <property type="molecule type" value="Genomic_DNA"/>
</dbReference>
<organism evidence="1 2">
    <name type="scientific">Pseudooceanicola spongiae</name>
    <dbReference type="NCBI Taxonomy" id="2613965"/>
    <lineage>
        <taxon>Bacteria</taxon>
        <taxon>Pseudomonadati</taxon>
        <taxon>Pseudomonadota</taxon>
        <taxon>Alphaproteobacteria</taxon>
        <taxon>Rhodobacterales</taxon>
        <taxon>Paracoccaceae</taxon>
        <taxon>Pseudooceanicola</taxon>
    </lineage>
</organism>
<dbReference type="RefSeq" id="WP_193082746.1">
    <property type="nucleotide sequence ID" value="NZ_CP045201.1"/>
</dbReference>
<evidence type="ECO:0000313" key="2">
    <source>
        <dbReference type="Proteomes" id="UP000594118"/>
    </source>
</evidence>
<protein>
    <submittedName>
        <fullName evidence="1">DUF1018 domain-containing protein</fullName>
    </submittedName>
</protein>
<dbReference type="Pfam" id="PF06252">
    <property type="entry name" value="GemA"/>
    <property type="match status" value="1"/>
</dbReference>